<organism evidence="5">
    <name type="scientific">candidate division WOR-3 bacterium</name>
    <dbReference type="NCBI Taxonomy" id="2052148"/>
    <lineage>
        <taxon>Bacteria</taxon>
        <taxon>Bacteria division WOR-3</taxon>
    </lineage>
</organism>
<dbReference type="PANTHER" id="PTHR42789">
    <property type="entry name" value="D-ISOMER SPECIFIC 2-HYDROXYACID DEHYDROGENASE FAMILY PROTEIN (AFU_ORTHOLOGUE AFUA_6G10090)"/>
    <property type="match status" value="1"/>
</dbReference>
<dbReference type="InterPro" id="IPR036291">
    <property type="entry name" value="NAD(P)-bd_dom_sf"/>
</dbReference>
<reference evidence="5" key="1">
    <citation type="journal article" date="2020" name="mSystems">
        <title>Genome- and Community-Level Interaction Insights into Carbon Utilization and Element Cycling Functions of Hydrothermarchaeota in Hydrothermal Sediment.</title>
        <authorList>
            <person name="Zhou Z."/>
            <person name="Liu Y."/>
            <person name="Xu W."/>
            <person name="Pan J."/>
            <person name="Luo Z.H."/>
            <person name="Li M."/>
        </authorList>
    </citation>
    <scope>NUCLEOTIDE SEQUENCE [LARGE SCALE GENOMIC DNA]</scope>
    <source>
        <strain evidence="5">SpSt-754</strain>
    </source>
</reference>
<dbReference type="Gene3D" id="3.40.50.720">
    <property type="entry name" value="NAD(P)-binding Rossmann-like Domain"/>
    <property type="match status" value="1"/>
</dbReference>
<keyword evidence="2" id="KW-0560">Oxidoreductase</keyword>
<feature type="domain" description="D-isomer specific 2-hydroxyacid dehydrogenase NAD-binding" evidence="4">
    <location>
        <begin position="33"/>
        <end position="132"/>
    </location>
</feature>
<comment type="caution">
    <text evidence="5">The sequence shown here is derived from an EMBL/GenBank/DDBJ whole genome shotgun (WGS) entry which is preliminary data.</text>
</comment>
<evidence type="ECO:0000313" key="5">
    <source>
        <dbReference type="EMBL" id="HGB36559.1"/>
    </source>
</evidence>
<protein>
    <recommendedName>
        <fullName evidence="4">D-isomer specific 2-hydroxyacid dehydrogenase NAD-binding domain-containing protein</fullName>
    </recommendedName>
</protein>
<dbReference type="InterPro" id="IPR006140">
    <property type="entry name" value="D-isomer_DH_NAD-bd"/>
</dbReference>
<proteinExistence type="inferred from homology"/>
<evidence type="ECO:0000256" key="1">
    <source>
        <dbReference type="ARBA" id="ARBA00005854"/>
    </source>
</evidence>
<dbReference type="PANTHER" id="PTHR42789:SF1">
    <property type="entry name" value="D-ISOMER SPECIFIC 2-HYDROXYACID DEHYDROGENASE FAMILY PROTEIN (AFU_ORTHOLOGUE AFUA_6G10090)"/>
    <property type="match status" value="1"/>
</dbReference>
<comment type="similarity">
    <text evidence="1">Belongs to the D-isomer specific 2-hydroxyacid dehydrogenase family.</text>
</comment>
<dbReference type="Pfam" id="PF02826">
    <property type="entry name" value="2-Hacid_dh_C"/>
    <property type="match status" value="1"/>
</dbReference>
<evidence type="ECO:0000259" key="4">
    <source>
        <dbReference type="Pfam" id="PF02826"/>
    </source>
</evidence>
<name>A0A7V3KPP1_UNCW3</name>
<keyword evidence="3" id="KW-0520">NAD</keyword>
<dbReference type="GO" id="GO:0051287">
    <property type="term" value="F:NAD binding"/>
    <property type="evidence" value="ECO:0007669"/>
    <property type="project" value="InterPro"/>
</dbReference>
<dbReference type="AlphaFoldDB" id="A0A7V3KPP1"/>
<dbReference type="EMBL" id="DTGD01000251">
    <property type="protein sequence ID" value="HGB36559.1"/>
    <property type="molecule type" value="Genomic_DNA"/>
</dbReference>
<evidence type="ECO:0000256" key="2">
    <source>
        <dbReference type="ARBA" id="ARBA00023002"/>
    </source>
</evidence>
<accession>A0A7V3KPP1</accession>
<dbReference type="SUPFAM" id="SSF51735">
    <property type="entry name" value="NAD(P)-binding Rossmann-fold domains"/>
    <property type="match status" value="1"/>
</dbReference>
<gene>
    <name evidence="5" type="ORF">ENV38_06625</name>
</gene>
<sequence>MWGFAGWTRPWRAEQVVSVVWCLSLTPLFLKKGEGIKFVDLKTFPQESGVVTFHCTLNKDNHGLIGIEEFSLMKPAAFFVNTVQKELKEKGGLIEAFKKGKISGVALDTFTDKLLNSPIAEIDKVIITPHIGVHTLKANIK</sequence>
<dbReference type="InterPro" id="IPR050857">
    <property type="entry name" value="D-2-hydroxyacid_DH"/>
</dbReference>
<evidence type="ECO:0000256" key="3">
    <source>
        <dbReference type="ARBA" id="ARBA00023027"/>
    </source>
</evidence>
<dbReference type="GO" id="GO:0016491">
    <property type="term" value="F:oxidoreductase activity"/>
    <property type="evidence" value="ECO:0007669"/>
    <property type="project" value="UniProtKB-KW"/>
</dbReference>